<accession>A0A9K3KG78</accession>
<evidence type="ECO:0000313" key="3">
    <source>
        <dbReference type="Proteomes" id="UP000693970"/>
    </source>
</evidence>
<sequence>METHIGSSNQAMMDYMRNLFHLIGGSKDGRIYLSPDNARIPLRIDPIEDNSRNSTSSHSSTKIQIMSSPKIRPSRWSNSSPAAVAVEAAVLVSNGNGDSGSCNSFLETRWGHPVHSRSSTSKQACYDDRIRMRTCPKDLLESSMGGSSSLISRRSYEATSPTARQSPPTTLELHNEYDDRWTGKSPKSAPPSPPFRSSAPIRRKQVIKESNSLDGCNRSPKTTSSRRRSGTPNVSRRKSYDSHLHSRKGNLPVSEKDEISNTTIHTKSSALVLTPEKYHYETKRINNLIQRLPDSLRAPPY</sequence>
<feature type="region of interest" description="Disordered" evidence="1">
    <location>
        <begin position="137"/>
        <end position="260"/>
    </location>
</feature>
<keyword evidence="3" id="KW-1185">Reference proteome</keyword>
<dbReference type="EMBL" id="JAGRRH010000024">
    <property type="protein sequence ID" value="KAG7342744.1"/>
    <property type="molecule type" value="Genomic_DNA"/>
</dbReference>
<name>A0A9K3KG78_9STRA</name>
<evidence type="ECO:0000256" key="1">
    <source>
        <dbReference type="SAM" id="MobiDB-lite"/>
    </source>
</evidence>
<proteinExistence type="predicted"/>
<feature type="compositionally biased region" description="Basic and acidic residues" evidence="1">
    <location>
        <begin position="173"/>
        <end position="182"/>
    </location>
</feature>
<organism evidence="2 3">
    <name type="scientific">Nitzschia inconspicua</name>
    <dbReference type="NCBI Taxonomy" id="303405"/>
    <lineage>
        <taxon>Eukaryota</taxon>
        <taxon>Sar</taxon>
        <taxon>Stramenopiles</taxon>
        <taxon>Ochrophyta</taxon>
        <taxon>Bacillariophyta</taxon>
        <taxon>Bacillariophyceae</taxon>
        <taxon>Bacillariophycidae</taxon>
        <taxon>Bacillariales</taxon>
        <taxon>Bacillariaceae</taxon>
        <taxon>Nitzschia</taxon>
    </lineage>
</organism>
<comment type="caution">
    <text evidence="2">The sequence shown here is derived from an EMBL/GenBank/DDBJ whole genome shotgun (WGS) entry which is preliminary data.</text>
</comment>
<feature type="compositionally biased region" description="Low complexity" evidence="1">
    <location>
        <begin position="142"/>
        <end position="153"/>
    </location>
</feature>
<feature type="compositionally biased region" description="Low complexity" evidence="1">
    <location>
        <begin position="52"/>
        <end position="61"/>
    </location>
</feature>
<dbReference type="Proteomes" id="UP000693970">
    <property type="component" value="Unassembled WGS sequence"/>
</dbReference>
<reference evidence="2" key="2">
    <citation type="submission" date="2021-04" db="EMBL/GenBank/DDBJ databases">
        <authorList>
            <person name="Podell S."/>
        </authorList>
    </citation>
    <scope>NUCLEOTIDE SEQUENCE</scope>
    <source>
        <strain evidence="2">Hildebrandi</strain>
    </source>
</reference>
<protein>
    <submittedName>
        <fullName evidence="2">Uncharacterized protein</fullName>
    </submittedName>
</protein>
<evidence type="ECO:0000313" key="2">
    <source>
        <dbReference type="EMBL" id="KAG7342744.1"/>
    </source>
</evidence>
<gene>
    <name evidence="2" type="ORF">IV203_020688</name>
</gene>
<feature type="compositionally biased region" description="Polar residues" evidence="1">
    <location>
        <begin position="157"/>
        <end position="169"/>
    </location>
</feature>
<reference evidence="2" key="1">
    <citation type="journal article" date="2021" name="Sci. Rep.">
        <title>Diploid genomic architecture of Nitzschia inconspicua, an elite biomass production diatom.</title>
        <authorList>
            <person name="Oliver A."/>
            <person name="Podell S."/>
            <person name="Pinowska A."/>
            <person name="Traller J.C."/>
            <person name="Smith S.R."/>
            <person name="McClure R."/>
            <person name="Beliaev A."/>
            <person name="Bohutskyi P."/>
            <person name="Hill E.A."/>
            <person name="Rabines A."/>
            <person name="Zheng H."/>
            <person name="Allen L.Z."/>
            <person name="Kuo A."/>
            <person name="Grigoriev I.V."/>
            <person name="Allen A.E."/>
            <person name="Hazlebeck D."/>
            <person name="Allen E.E."/>
        </authorList>
    </citation>
    <scope>NUCLEOTIDE SEQUENCE</scope>
    <source>
        <strain evidence="2">Hildebrandi</strain>
    </source>
</reference>
<dbReference type="AlphaFoldDB" id="A0A9K3KG78"/>
<feature type="region of interest" description="Disordered" evidence="1">
    <location>
        <begin position="44"/>
        <end position="77"/>
    </location>
</feature>